<dbReference type="Gramene" id="ONK69228">
    <property type="protein sequence ID" value="ONK69228"/>
    <property type="gene ID" value="A4U43_C05F20670"/>
</dbReference>
<evidence type="ECO:0000256" key="1">
    <source>
        <dbReference type="ARBA" id="ARBA00004049"/>
    </source>
</evidence>
<dbReference type="Proteomes" id="UP000243459">
    <property type="component" value="Chromosome 5"/>
</dbReference>
<keyword evidence="6" id="KW-0539">Nucleus</keyword>
<dbReference type="OrthoDB" id="6270329at2759"/>
<feature type="domain" description="RWP-RK" evidence="7">
    <location>
        <begin position="145"/>
        <end position="230"/>
    </location>
</feature>
<keyword evidence="4" id="KW-0238">DNA-binding</keyword>
<dbReference type="InterPro" id="IPR044607">
    <property type="entry name" value="RKD-like"/>
</dbReference>
<dbReference type="AlphaFoldDB" id="A0A5P1ET55"/>
<keyword evidence="2" id="KW-0805">Transcription regulation</keyword>
<evidence type="ECO:0000313" key="9">
    <source>
        <dbReference type="Proteomes" id="UP000243459"/>
    </source>
</evidence>
<dbReference type="PANTHER" id="PTHR46373">
    <property type="entry name" value="PROTEIN RKD4"/>
    <property type="match status" value="1"/>
</dbReference>
<dbReference type="GO" id="GO:0003677">
    <property type="term" value="F:DNA binding"/>
    <property type="evidence" value="ECO:0007669"/>
    <property type="project" value="UniProtKB-KW"/>
</dbReference>
<dbReference type="GO" id="GO:0003700">
    <property type="term" value="F:DNA-binding transcription factor activity"/>
    <property type="evidence" value="ECO:0007669"/>
    <property type="project" value="InterPro"/>
</dbReference>
<dbReference type="InterPro" id="IPR003035">
    <property type="entry name" value="RWP-RK_dom"/>
</dbReference>
<dbReference type="Pfam" id="PF02042">
    <property type="entry name" value="RWP-RK"/>
    <property type="match status" value="1"/>
</dbReference>
<sequence>MELVQSTSNVMSIDDPSLFDCFEFEDQLNTIPPLQFSEVDAFVPFPTSFDDHWMDISNLSSNNFDATKSLLPLVPENYYRDLPPLNELSFDYEINLDSFSWDDNLSIPRNPGSVPLNTVDDDSILSFPFEAKKNLDYDDINEDEHDVKIERRINGRLKLGEIGLDEIKSYFYMPITRAAKEMNVGVTLLKKRCRELGILRWPHRKMKSLNTLIRNVQELGKGSNEECIKRELESLEEHRRLMEENPELELTERTKKLRQACFKANYKRRRAMQHPYFDPLNASPY</sequence>
<evidence type="ECO:0000259" key="7">
    <source>
        <dbReference type="PROSITE" id="PS51519"/>
    </source>
</evidence>
<dbReference type="EMBL" id="CM007385">
    <property type="protein sequence ID" value="ONK69228.1"/>
    <property type="molecule type" value="Genomic_DNA"/>
</dbReference>
<protein>
    <recommendedName>
        <fullName evidence="7">RWP-RK domain-containing protein</fullName>
    </recommendedName>
</protein>
<evidence type="ECO:0000256" key="4">
    <source>
        <dbReference type="ARBA" id="ARBA00023125"/>
    </source>
</evidence>
<evidence type="ECO:0000256" key="5">
    <source>
        <dbReference type="ARBA" id="ARBA00023163"/>
    </source>
</evidence>
<keyword evidence="5" id="KW-0804">Transcription</keyword>
<proteinExistence type="predicted"/>
<evidence type="ECO:0000313" key="8">
    <source>
        <dbReference type="EMBL" id="ONK69228.1"/>
    </source>
</evidence>
<accession>A0A5P1ET55</accession>
<organism evidence="8 9">
    <name type="scientific">Asparagus officinalis</name>
    <name type="common">Garden asparagus</name>
    <dbReference type="NCBI Taxonomy" id="4686"/>
    <lineage>
        <taxon>Eukaryota</taxon>
        <taxon>Viridiplantae</taxon>
        <taxon>Streptophyta</taxon>
        <taxon>Embryophyta</taxon>
        <taxon>Tracheophyta</taxon>
        <taxon>Spermatophyta</taxon>
        <taxon>Magnoliopsida</taxon>
        <taxon>Liliopsida</taxon>
        <taxon>Asparagales</taxon>
        <taxon>Asparagaceae</taxon>
        <taxon>Asparagoideae</taxon>
        <taxon>Asparagus</taxon>
    </lineage>
</organism>
<name>A0A5P1ET55_ASPOF</name>
<keyword evidence="3" id="KW-0175">Coiled coil</keyword>
<dbReference type="PANTHER" id="PTHR46373:SF2">
    <property type="entry name" value="RWP-RK DOMAIN-CONTAINING PROTEIN"/>
    <property type="match status" value="1"/>
</dbReference>
<dbReference type="PROSITE" id="PS51519">
    <property type="entry name" value="RWP_RK"/>
    <property type="match status" value="1"/>
</dbReference>
<evidence type="ECO:0000256" key="6">
    <source>
        <dbReference type="ARBA" id="ARBA00023242"/>
    </source>
</evidence>
<reference evidence="9" key="1">
    <citation type="journal article" date="2017" name="Nat. Commun.">
        <title>The asparagus genome sheds light on the origin and evolution of a young Y chromosome.</title>
        <authorList>
            <person name="Harkess A."/>
            <person name="Zhou J."/>
            <person name="Xu C."/>
            <person name="Bowers J.E."/>
            <person name="Van der Hulst R."/>
            <person name="Ayyampalayam S."/>
            <person name="Mercati F."/>
            <person name="Riccardi P."/>
            <person name="McKain M.R."/>
            <person name="Kakrana A."/>
            <person name="Tang H."/>
            <person name="Ray J."/>
            <person name="Groenendijk J."/>
            <person name="Arikit S."/>
            <person name="Mathioni S.M."/>
            <person name="Nakano M."/>
            <person name="Shan H."/>
            <person name="Telgmann-Rauber A."/>
            <person name="Kanno A."/>
            <person name="Yue Z."/>
            <person name="Chen H."/>
            <person name="Li W."/>
            <person name="Chen Y."/>
            <person name="Xu X."/>
            <person name="Zhang Y."/>
            <person name="Luo S."/>
            <person name="Chen H."/>
            <person name="Gao J."/>
            <person name="Mao Z."/>
            <person name="Pires J.C."/>
            <person name="Luo M."/>
            <person name="Kudrna D."/>
            <person name="Wing R.A."/>
            <person name="Meyers B.C."/>
            <person name="Yi K."/>
            <person name="Kong H."/>
            <person name="Lavrijsen P."/>
            <person name="Sunseri F."/>
            <person name="Falavigna A."/>
            <person name="Ye Y."/>
            <person name="Leebens-Mack J.H."/>
            <person name="Chen G."/>
        </authorList>
    </citation>
    <scope>NUCLEOTIDE SEQUENCE [LARGE SCALE GENOMIC DNA]</scope>
    <source>
        <strain evidence="9">cv. DH0086</strain>
    </source>
</reference>
<evidence type="ECO:0000256" key="2">
    <source>
        <dbReference type="ARBA" id="ARBA00023015"/>
    </source>
</evidence>
<evidence type="ECO:0000256" key="3">
    <source>
        <dbReference type="ARBA" id="ARBA00023054"/>
    </source>
</evidence>
<comment type="function">
    <text evidence="1">Putative transcription factor.</text>
</comment>
<gene>
    <name evidence="8" type="ORF">A4U43_C05F20670</name>
</gene>
<keyword evidence="9" id="KW-1185">Reference proteome</keyword>